<dbReference type="PROSITE" id="PS52016">
    <property type="entry name" value="TONB_DEPENDENT_REC_3"/>
    <property type="match status" value="1"/>
</dbReference>
<organism evidence="15 16">
    <name type="scientific">SAR86 cluster bacterium</name>
    <dbReference type="NCBI Taxonomy" id="2030880"/>
    <lineage>
        <taxon>Bacteria</taxon>
        <taxon>Pseudomonadati</taxon>
        <taxon>Pseudomonadota</taxon>
        <taxon>Gammaproteobacteria</taxon>
        <taxon>SAR86 cluster</taxon>
    </lineage>
</organism>
<dbReference type="Pfam" id="PF00593">
    <property type="entry name" value="TonB_dep_Rec_b-barrel"/>
    <property type="match status" value="1"/>
</dbReference>
<keyword evidence="5 11" id="KW-0812">Transmembrane</keyword>
<evidence type="ECO:0000256" key="6">
    <source>
        <dbReference type="ARBA" id="ARBA00023004"/>
    </source>
</evidence>
<dbReference type="Gene3D" id="2.40.170.20">
    <property type="entry name" value="TonB-dependent receptor, beta-barrel domain"/>
    <property type="match status" value="1"/>
</dbReference>
<evidence type="ECO:0000313" key="15">
    <source>
        <dbReference type="EMBL" id="MBL6902811.1"/>
    </source>
</evidence>
<keyword evidence="9 11" id="KW-0472">Membrane</keyword>
<evidence type="ECO:0000259" key="14">
    <source>
        <dbReference type="Pfam" id="PF07715"/>
    </source>
</evidence>
<name>A0A937J551_9GAMM</name>
<keyword evidence="7" id="KW-0406">Ion transport</keyword>
<dbReference type="Pfam" id="PF07715">
    <property type="entry name" value="Plug"/>
    <property type="match status" value="1"/>
</dbReference>
<dbReference type="InterPro" id="IPR039426">
    <property type="entry name" value="TonB-dep_rcpt-like"/>
</dbReference>
<keyword evidence="15" id="KW-0675">Receptor</keyword>
<evidence type="ECO:0000256" key="3">
    <source>
        <dbReference type="ARBA" id="ARBA00022452"/>
    </source>
</evidence>
<evidence type="ECO:0000256" key="11">
    <source>
        <dbReference type="PROSITE-ProRule" id="PRU01360"/>
    </source>
</evidence>
<keyword evidence="10 11" id="KW-0998">Cell outer membrane</keyword>
<evidence type="ECO:0000256" key="10">
    <source>
        <dbReference type="ARBA" id="ARBA00023237"/>
    </source>
</evidence>
<protein>
    <submittedName>
        <fullName evidence="15">TonB-dependent receptor</fullName>
    </submittedName>
</protein>
<evidence type="ECO:0000256" key="7">
    <source>
        <dbReference type="ARBA" id="ARBA00023065"/>
    </source>
</evidence>
<feature type="domain" description="TonB-dependent receptor-like beta-barrel" evidence="13">
    <location>
        <begin position="317"/>
        <end position="737"/>
    </location>
</feature>
<dbReference type="GO" id="GO:0006826">
    <property type="term" value="P:iron ion transport"/>
    <property type="evidence" value="ECO:0007669"/>
    <property type="project" value="UniProtKB-KW"/>
</dbReference>
<keyword evidence="4" id="KW-0410">Iron transport</keyword>
<dbReference type="InterPro" id="IPR000531">
    <property type="entry name" value="Beta-barrel_TonB"/>
</dbReference>
<evidence type="ECO:0000256" key="4">
    <source>
        <dbReference type="ARBA" id="ARBA00022496"/>
    </source>
</evidence>
<dbReference type="GO" id="GO:0009279">
    <property type="term" value="C:cell outer membrane"/>
    <property type="evidence" value="ECO:0007669"/>
    <property type="project" value="UniProtKB-SubCell"/>
</dbReference>
<accession>A0A937J551</accession>
<dbReference type="PANTHER" id="PTHR32552:SF81">
    <property type="entry name" value="TONB-DEPENDENT OUTER MEMBRANE RECEPTOR"/>
    <property type="match status" value="1"/>
</dbReference>
<evidence type="ECO:0000313" key="16">
    <source>
        <dbReference type="Proteomes" id="UP000705230"/>
    </source>
</evidence>
<dbReference type="EMBL" id="JADHSG010000001">
    <property type="protein sequence ID" value="MBL6902811.1"/>
    <property type="molecule type" value="Genomic_DNA"/>
</dbReference>
<dbReference type="SUPFAM" id="SSF56935">
    <property type="entry name" value="Porins"/>
    <property type="match status" value="1"/>
</dbReference>
<evidence type="ECO:0000256" key="12">
    <source>
        <dbReference type="RuleBase" id="RU003357"/>
    </source>
</evidence>
<evidence type="ECO:0000256" key="2">
    <source>
        <dbReference type="ARBA" id="ARBA00022448"/>
    </source>
</evidence>
<evidence type="ECO:0000256" key="8">
    <source>
        <dbReference type="ARBA" id="ARBA00023077"/>
    </source>
</evidence>
<comment type="caution">
    <text evidence="15">The sequence shown here is derived from an EMBL/GenBank/DDBJ whole genome shotgun (WGS) entry which is preliminary data.</text>
</comment>
<reference evidence="15" key="1">
    <citation type="submission" date="2020-10" db="EMBL/GenBank/DDBJ databases">
        <title>Microbiome of the Black Sea water column analyzed by genome centric metagenomics.</title>
        <authorList>
            <person name="Cabello-Yeves P.J."/>
            <person name="Callieri C."/>
            <person name="Picazo A."/>
            <person name="Mehrshad M."/>
            <person name="Haro-Moreno J.M."/>
            <person name="Roda-Garcia J."/>
            <person name="Dzembekova N."/>
            <person name="Slabakova V."/>
            <person name="Slabakova N."/>
            <person name="Moncheva S."/>
            <person name="Rodriguez-Valera F."/>
        </authorList>
    </citation>
    <scope>NUCLEOTIDE SEQUENCE</scope>
    <source>
        <strain evidence="15">BS30m-G43</strain>
    </source>
</reference>
<evidence type="ECO:0000256" key="9">
    <source>
        <dbReference type="ARBA" id="ARBA00023136"/>
    </source>
</evidence>
<proteinExistence type="inferred from homology"/>
<keyword evidence="8 12" id="KW-0798">TonB box</keyword>
<feature type="domain" description="TonB-dependent receptor plug" evidence="14">
    <location>
        <begin position="73"/>
        <end position="183"/>
    </location>
</feature>
<dbReference type="AlphaFoldDB" id="A0A937J551"/>
<sequence length="797" mass="89090">MNNILLKPLFEKKADPLTLLLRDIFKDNKYAMSYLGALSIGLGFSQINSLNAEEADSSVEEIIVTASKRATNIQDLPMAVQAIGAEELEAKNITDFADIAALSPSITMDSSGTGNSYFYIRGVSDGGFGNRAGAQASTAYYIDEQPVSTIGGNPDPHIYDINRVEILKGPQGTLYGSSSQSGTVRIITNKPDPSGFEAGFDIERGDIHDGSTDESLETFVNIPLGTSTALRISAYDISNGGWIDNVPSTVSFYYTGATIDNSSYVEDDYNWIDKSGHRIRLGHDMESGTTVDLSFLSHESFSNGSWETDVAEGARKNSRFADETFDDEFTQTSLTINGNLSDDVEFTFNTSIFDREIDYTYDYTNYVYTNYYDSYTAYAYDYDYYASTDARMFYVENDQYDRQSTEFRMQSTNESGFRWILGVFIEDQELAYSTTYNMPAISTYLASVPGRWWKQDNVREDSQKAIFGEGTWPINDKTDLTVGLRAYENQADFDAKDGYMGYYEDHPVLSWAAGRTEKYSKDFSDVSPKINVAHKLNDDVLLYATYSEGFRPSGTNRLNRKARESGIVPATYDSDTLTNFEAGFKSTLADGKIVLNGNFHTMNWDDFQSTSYIYDLLTVAFVQNVGQATISGLELESYFNISDSFSASLMIALTDPEFKEDIYDLQGELSTPKGNQLAYVPTEQFVMSMNKDFVIRNRDAYVSYDHSYTGESYQSSANTDTNASYSLANLRFGVNPSSKGSSDADDLFGFLQNSSVEVYLENVHDADPTLGIYDDFGDVRRTGSKPRTIGLRLRYRF</sequence>
<evidence type="ECO:0000259" key="13">
    <source>
        <dbReference type="Pfam" id="PF00593"/>
    </source>
</evidence>
<gene>
    <name evidence="15" type="ORF">ISR29_01240</name>
</gene>
<comment type="subcellular location">
    <subcellularLocation>
        <location evidence="1 11">Cell outer membrane</location>
        <topology evidence="1 11">Multi-pass membrane protein</topology>
    </subcellularLocation>
</comment>
<comment type="similarity">
    <text evidence="11 12">Belongs to the TonB-dependent receptor family.</text>
</comment>
<evidence type="ECO:0000256" key="1">
    <source>
        <dbReference type="ARBA" id="ARBA00004571"/>
    </source>
</evidence>
<keyword evidence="3 11" id="KW-1134">Transmembrane beta strand</keyword>
<keyword evidence="2 11" id="KW-0813">Transport</keyword>
<dbReference type="InterPro" id="IPR036942">
    <property type="entry name" value="Beta-barrel_TonB_sf"/>
</dbReference>
<dbReference type="PANTHER" id="PTHR32552">
    <property type="entry name" value="FERRICHROME IRON RECEPTOR-RELATED"/>
    <property type="match status" value="1"/>
</dbReference>
<dbReference type="Proteomes" id="UP000705230">
    <property type="component" value="Unassembled WGS sequence"/>
</dbReference>
<keyword evidence="6" id="KW-0408">Iron</keyword>
<evidence type="ECO:0000256" key="5">
    <source>
        <dbReference type="ARBA" id="ARBA00022692"/>
    </source>
</evidence>
<dbReference type="InterPro" id="IPR012910">
    <property type="entry name" value="Plug_dom"/>
</dbReference>